<protein>
    <submittedName>
        <fullName evidence="10">Dolichyl-phosphate-mannose--protein mannosyltransferase</fullName>
    </submittedName>
</protein>
<dbReference type="GO" id="GO:0009103">
    <property type="term" value="P:lipopolysaccharide biosynthetic process"/>
    <property type="evidence" value="ECO:0007669"/>
    <property type="project" value="UniProtKB-ARBA"/>
</dbReference>
<keyword evidence="11" id="KW-1185">Reference proteome</keyword>
<comment type="caution">
    <text evidence="10">The sequence shown here is derived from an EMBL/GenBank/DDBJ whole genome shotgun (WGS) entry which is preliminary data.</text>
</comment>
<evidence type="ECO:0000256" key="1">
    <source>
        <dbReference type="ARBA" id="ARBA00004651"/>
    </source>
</evidence>
<feature type="transmembrane region" description="Helical" evidence="8">
    <location>
        <begin position="312"/>
        <end position="334"/>
    </location>
</feature>
<proteinExistence type="predicted"/>
<dbReference type="AlphaFoldDB" id="A0A261USE7"/>
<sequence length="487" mass="53591">MWFVDRMVWPALAGIWALRLFAMAAMPFVDTSEPRYAEIARLMAASGDWITPWFAPDVPFWGKPPLAFWMQALFIKMFGLSELAIRLASLPPMIGMLWLGHVLARRMISRDAAVWWLLIFSTMLLPAATAGAVLTDPYLAFAVTLSMVSFLLARHTAGRGWGYAFFAGLAIGLLAKGPVAVVLVAGAIVPWLLWCRLFAPADARPARRLPWIGGILLVAVLALPWYAAAELKTPGFLRYFILGEHFYRFVDPGWKGDMYGSAHDSAYGAIWLQWLVASLPWGILGLLALAWRCRRWTTVRERLPAVLRDTRWTYLLAWSLATPLFFTFSGNILWTYVLPALPPVALLIAAAVPAASRPAMRRAILACVAVVPLAFAVVALAAILSPERFKTEKGLVAKAASMQAPGEPLYFVGRVPFSGRFYSRGTARAVPLERLGDVIAPAGGRVFVAVARDDEGEAVARLPRDARVVHVSRLRLLFVTGEPRGAP</sequence>
<dbReference type="Pfam" id="PF02366">
    <property type="entry name" value="PMT"/>
    <property type="match status" value="1"/>
</dbReference>
<dbReference type="PANTHER" id="PTHR33908:SF3">
    <property type="entry name" value="UNDECAPRENYL PHOSPHATE-ALPHA-4-AMINO-4-DEOXY-L-ARABINOSE ARABINOSYL TRANSFERASE"/>
    <property type="match status" value="1"/>
</dbReference>
<dbReference type="InterPro" id="IPR050297">
    <property type="entry name" value="LipidA_mod_glycosyltrf_83"/>
</dbReference>
<dbReference type="GO" id="GO:0010041">
    <property type="term" value="P:response to iron(III) ion"/>
    <property type="evidence" value="ECO:0007669"/>
    <property type="project" value="TreeGrafter"/>
</dbReference>
<evidence type="ECO:0000256" key="3">
    <source>
        <dbReference type="ARBA" id="ARBA00022676"/>
    </source>
</evidence>
<feature type="transmembrane region" description="Helical" evidence="8">
    <location>
        <begin position="340"/>
        <end position="356"/>
    </location>
</feature>
<dbReference type="PANTHER" id="PTHR33908">
    <property type="entry name" value="MANNOSYLTRANSFERASE YKCB-RELATED"/>
    <property type="match status" value="1"/>
</dbReference>
<evidence type="ECO:0000313" key="11">
    <source>
        <dbReference type="Proteomes" id="UP000215767"/>
    </source>
</evidence>
<evidence type="ECO:0000256" key="4">
    <source>
        <dbReference type="ARBA" id="ARBA00022679"/>
    </source>
</evidence>
<dbReference type="Proteomes" id="UP000215767">
    <property type="component" value="Unassembled WGS sequence"/>
</dbReference>
<keyword evidence="4 10" id="KW-0808">Transferase</keyword>
<accession>A0A261USE7</accession>
<keyword evidence="7 8" id="KW-0472">Membrane</keyword>
<evidence type="ECO:0000259" key="9">
    <source>
        <dbReference type="Pfam" id="PF02366"/>
    </source>
</evidence>
<feature type="domain" description="ArnT-like N-terminal" evidence="9">
    <location>
        <begin position="31"/>
        <end position="240"/>
    </location>
</feature>
<dbReference type="GO" id="GO:0006493">
    <property type="term" value="P:protein O-linked glycosylation"/>
    <property type="evidence" value="ECO:0007669"/>
    <property type="project" value="InterPro"/>
</dbReference>
<organism evidence="10 11">
    <name type="scientific">Bordetella genomosp. 11</name>
    <dbReference type="NCBI Taxonomy" id="1416808"/>
    <lineage>
        <taxon>Bacteria</taxon>
        <taxon>Pseudomonadati</taxon>
        <taxon>Pseudomonadota</taxon>
        <taxon>Betaproteobacteria</taxon>
        <taxon>Burkholderiales</taxon>
        <taxon>Alcaligenaceae</taxon>
        <taxon>Bordetella</taxon>
    </lineage>
</organism>
<keyword evidence="3 10" id="KW-0328">Glycosyltransferase</keyword>
<dbReference type="RefSeq" id="WP_094840782.1">
    <property type="nucleotide sequence ID" value="NZ_NEVS01000002.1"/>
</dbReference>
<keyword evidence="6 8" id="KW-1133">Transmembrane helix</keyword>
<feature type="transmembrane region" description="Helical" evidence="8">
    <location>
        <begin position="211"/>
        <end position="228"/>
    </location>
</feature>
<evidence type="ECO:0000256" key="7">
    <source>
        <dbReference type="ARBA" id="ARBA00023136"/>
    </source>
</evidence>
<dbReference type="OrthoDB" id="9775035at2"/>
<comment type="subcellular location">
    <subcellularLocation>
        <location evidence="1">Cell membrane</location>
        <topology evidence="1">Multi-pass membrane protein</topology>
    </subcellularLocation>
</comment>
<evidence type="ECO:0000313" key="10">
    <source>
        <dbReference type="EMBL" id="OZI64477.1"/>
    </source>
</evidence>
<reference evidence="11" key="1">
    <citation type="submission" date="2017-05" db="EMBL/GenBank/DDBJ databases">
        <title>Complete and WGS of Bordetella genogroups.</title>
        <authorList>
            <person name="Spilker T."/>
            <person name="Lipuma J."/>
        </authorList>
    </citation>
    <scope>NUCLEOTIDE SEQUENCE [LARGE SCALE GENOMIC DNA]</scope>
    <source>
        <strain evidence="11">AU8856</strain>
    </source>
</reference>
<keyword evidence="5 8" id="KW-0812">Transmembrane</keyword>
<dbReference type="EMBL" id="NEVS01000002">
    <property type="protein sequence ID" value="OZI64477.1"/>
    <property type="molecule type" value="Genomic_DNA"/>
</dbReference>
<feature type="transmembrane region" description="Helical" evidence="8">
    <location>
        <begin position="271"/>
        <end position="291"/>
    </location>
</feature>
<evidence type="ECO:0000256" key="6">
    <source>
        <dbReference type="ARBA" id="ARBA00022989"/>
    </source>
</evidence>
<feature type="transmembrane region" description="Helical" evidence="8">
    <location>
        <begin position="112"/>
        <end position="131"/>
    </location>
</feature>
<dbReference type="GO" id="GO:0000030">
    <property type="term" value="F:mannosyltransferase activity"/>
    <property type="evidence" value="ECO:0007669"/>
    <property type="project" value="InterPro"/>
</dbReference>
<feature type="transmembrane region" description="Helical" evidence="8">
    <location>
        <begin position="7"/>
        <end position="29"/>
    </location>
</feature>
<feature type="transmembrane region" description="Helical" evidence="8">
    <location>
        <begin position="83"/>
        <end position="100"/>
    </location>
</feature>
<evidence type="ECO:0000256" key="5">
    <source>
        <dbReference type="ARBA" id="ARBA00022692"/>
    </source>
</evidence>
<feature type="transmembrane region" description="Helical" evidence="8">
    <location>
        <begin position="160"/>
        <end position="175"/>
    </location>
</feature>
<dbReference type="GO" id="GO:0005886">
    <property type="term" value="C:plasma membrane"/>
    <property type="evidence" value="ECO:0007669"/>
    <property type="project" value="UniProtKB-SubCell"/>
</dbReference>
<evidence type="ECO:0000256" key="8">
    <source>
        <dbReference type="SAM" id="Phobius"/>
    </source>
</evidence>
<dbReference type="GO" id="GO:0016763">
    <property type="term" value="F:pentosyltransferase activity"/>
    <property type="evidence" value="ECO:0007669"/>
    <property type="project" value="TreeGrafter"/>
</dbReference>
<gene>
    <name evidence="10" type="ORF">CAL28_07330</name>
</gene>
<evidence type="ECO:0000256" key="2">
    <source>
        <dbReference type="ARBA" id="ARBA00022475"/>
    </source>
</evidence>
<keyword evidence="2" id="KW-1003">Cell membrane</keyword>
<feature type="transmembrane region" description="Helical" evidence="8">
    <location>
        <begin position="363"/>
        <end position="384"/>
    </location>
</feature>
<dbReference type="InterPro" id="IPR003342">
    <property type="entry name" value="ArnT-like_N"/>
</dbReference>
<name>A0A261USE7_9BORD</name>